<gene>
    <name evidence="9" type="ORF">D6D28_08144</name>
</gene>
<feature type="transmembrane region" description="Helical" evidence="7">
    <location>
        <begin position="475"/>
        <end position="493"/>
    </location>
</feature>
<evidence type="ECO:0000256" key="3">
    <source>
        <dbReference type="ARBA" id="ARBA00022448"/>
    </source>
</evidence>
<dbReference type="AlphaFoldDB" id="A0A4S8S8R4"/>
<dbReference type="Pfam" id="PF00083">
    <property type="entry name" value="Sugar_tr"/>
    <property type="match status" value="1"/>
</dbReference>
<dbReference type="SUPFAM" id="SSF103473">
    <property type="entry name" value="MFS general substrate transporter"/>
    <property type="match status" value="1"/>
</dbReference>
<dbReference type="GO" id="GO:0016020">
    <property type="term" value="C:membrane"/>
    <property type="evidence" value="ECO:0007669"/>
    <property type="project" value="UniProtKB-SubCell"/>
</dbReference>
<feature type="domain" description="Major facilitator superfamily (MFS) profile" evidence="8">
    <location>
        <begin position="55"/>
        <end position="497"/>
    </location>
</feature>
<dbReference type="FunFam" id="1.20.1250.20:FF:000217">
    <property type="entry name" value="MFS lactose permease, putative"/>
    <property type="match status" value="1"/>
</dbReference>
<evidence type="ECO:0000313" key="9">
    <source>
        <dbReference type="EMBL" id="THV66680.1"/>
    </source>
</evidence>
<feature type="transmembrane region" description="Helical" evidence="7">
    <location>
        <begin position="93"/>
        <end position="113"/>
    </location>
</feature>
<accession>A0A4S8S8R4</accession>
<dbReference type="EMBL" id="QZAF01000495">
    <property type="protein sequence ID" value="THV66680.1"/>
    <property type="molecule type" value="Genomic_DNA"/>
</dbReference>
<dbReference type="GO" id="GO:0005351">
    <property type="term" value="F:carbohydrate:proton symporter activity"/>
    <property type="evidence" value="ECO:0007669"/>
    <property type="project" value="TreeGrafter"/>
</dbReference>
<dbReference type="Proteomes" id="UP000304951">
    <property type="component" value="Unassembled WGS sequence"/>
</dbReference>
<feature type="transmembrane region" description="Helical" evidence="7">
    <location>
        <begin position="308"/>
        <end position="330"/>
    </location>
</feature>
<dbReference type="PROSITE" id="PS00216">
    <property type="entry name" value="SUGAR_TRANSPORT_1"/>
    <property type="match status" value="1"/>
</dbReference>
<evidence type="ECO:0000259" key="8">
    <source>
        <dbReference type="PROSITE" id="PS50850"/>
    </source>
</evidence>
<sequence>MTMDEKYASQGVEKVDTLDSNEHLETIEGSTAFNDALLREHPTLLSPTTLLLFGCTLLGCLCQTMNGYDGSLLNGLLANPQFKTFFHGSNDGIWAGLVSAMYQIGGVVALPFVGPAIDTWGRRYGMFIGAFIIMVGTIVSGTTFTDGNVKQFMGGRFLLGFGVSIASSAGPIYVVEMSHPAYRGKATAYCNCFWFTGSIIAAGAVRGALNLSGNSSWLVPVWIQMACPLVICLFVWFIPESPRWLYVNNKQDTACATLAKWHGQGNADSAWVKLQLAEYEECLNMDGADKRYWDYSALFKKRSSRYRLACNCAFSCFGQWAGNAVLTYFIAAVLDTAGYTQAIDQTNINLGYACFQFVFALIGSAFVDKIGRRKLMIGAMTGCAIVWVGMTTASGLFKETENSAAAKATVAMIFMFGAVFSFGITPLQALFPVEVLSFEMRAKGMAFSSLSVNAGGLLNQFAWPVSLKSIGWKTYIIFIVWCTAQAAIMYFFFPETRNRTLEELDAIFEAPNPVKKSLEKKQVIVSEQNGVNTSNFKNAWNRPEEQKPISVIQGLLDGTVEPKTAAHDIASTYHPRLWKGEKISYYPFTLLSLAIIHPATTFKNFEDIVQMLMHISKLPDVIFDGKPLKENYRAYWHDIPEFGFQFSQTALSVFSSFFLHSLKFLLTCFITVVNTIEDIDLGNCTVTWDQQAQQYLSASTFASLYLRALSPTLSPIEFKSMQTEALLCLSNALEVSTDSFPQLRRAGLYIPAASAYLIHCAPLIWSFCKTKEKYQGERIWKQWIGGSDGSEPLWTGDYGFSVQRWGVWKERLGDLAGLKRRGFAGRVVDGIVVHARMAGRAMDEVELEDGFALDGVSGLYQHSDLIGDLGLWKGKNDGESGRVDDGARREPSGIWEVFK</sequence>
<feature type="transmembrane region" description="Helical" evidence="7">
    <location>
        <begin position="350"/>
        <end position="368"/>
    </location>
</feature>
<comment type="similarity">
    <text evidence="2">Belongs to the major facilitator superfamily. Sugar transporter (TC 2.A.1.1) family.</text>
</comment>
<keyword evidence="6 7" id="KW-0472">Membrane</keyword>
<dbReference type="PROSITE" id="PS50850">
    <property type="entry name" value="MFS"/>
    <property type="match status" value="1"/>
</dbReference>
<organism evidence="9 10">
    <name type="scientific">Aureobasidium pullulans</name>
    <name type="common">Black yeast</name>
    <name type="synonym">Pullularia pullulans</name>
    <dbReference type="NCBI Taxonomy" id="5580"/>
    <lineage>
        <taxon>Eukaryota</taxon>
        <taxon>Fungi</taxon>
        <taxon>Dikarya</taxon>
        <taxon>Ascomycota</taxon>
        <taxon>Pezizomycotina</taxon>
        <taxon>Dothideomycetes</taxon>
        <taxon>Dothideomycetidae</taxon>
        <taxon>Dothideales</taxon>
        <taxon>Saccotheciaceae</taxon>
        <taxon>Aureobasidium</taxon>
    </lineage>
</organism>
<keyword evidence="4 7" id="KW-0812">Transmembrane</keyword>
<dbReference type="InterPro" id="IPR050360">
    <property type="entry name" value="MFS_Sugar_Transporters"/>
</dbReference>
<dbReference type="PANTHER" id="PTHR48022:SF13">
    <property type="entry name" value="MAJOR FACILITATOR SUPERFAMILY (MFS) PROFILE DOMAIN-CONTAINING PROTEIN"/>
    <property type="match status" value="1"/>
</dbReference>
<feature type="transmembrane region" description="Helical" evidence="7">
    <location>
        <begin position="186"/>
        <end position="205"/>
    </location>
</feature>
<evidence type="ECO:0000313" key="10">
    <source>
        <dbReference type="Proteomes" id="UP000304951"/>
    </source>
</evidence>
<proteinExistence type="inferred from homology"/>
<dbReference type="InterPro" id="IPR020846">
    <property type="entry name" value="MFS_dom"/>
</dbReference>
<comment type="subcellular location">
    <subcellularLocation>
        <location evidence="1">Membrane</location>
        <topology evidence="1">Multi-pass membrane protein</topology>
    </subcellularLocation>
</comment>
<feature type="transmembrane region" description="Helical" evidence="7">
    <location>
        <begin position="409"/>
        <end position="433"/>
    </location>
</feature>
<protein>
    <submittedName>
        <fullName evidence="9">General substrate transporter</fullName>
    </submittedName>
</protein>
<reference evidence="9 10" key="1">
    <citation type="submission" date="2018-10" db="EMBL/GenBank/DDBJ databases">
        <title>Fifty Aureobasidium pullulans genomes reveal a recombining polyextremotolerant generalist.</title>
        <authorList>
            <person name="Gostincar C."/>
            <person name="Turk M."/>
            <person name="Zajc J."/>
            <person name="Gunde-Cimerman N."/>
        </authorList>
    </citation>
    <scope>NUCLEOTIDE SEQUENCE [LARGE SCALE GENOMIC DNA]</scope>
    <source>
        <strain evidence="9 10">EXF-11900</strain>
    </source>
</reference>
<name>A0A4S8S8R4_AURPU</name>
<dbReference type="Gene3D" id="1.20.1250.20">
    <property type="entry name" value="MFS general substrate transporter like domains"/>
    <property type="match status" value="1"/>
</dbReference>
<evidence type="ECO:0000256" key="4">
    <source>
        <dbReference type="ARBA" id="ARBA00022692"/>
    </source>
</evidence>
<evidence type="ECO:0000256" key="2">
    <source>
        <dbReference type="ARBA" id="ARBA00010992"/>
    </source>
</evidence>
<keyword evidence="5 7" id="KW-1133">Transmembrane helix</keyword>
<feature type="transmembrane region" description="Helical" evidence="7">
    <location>
        <begin position="125"/>
        <end position="145"/>
    </location>
</feature>
<evidence type="ECO:0000256" key="1">
    <source>
        <dbReference type="ARBA" id="ARBA00004141"/>
    </source>
</evidence>
<feature type="transmembrane region" description="Helical" evidence="7">
    <location>
        <begin position="49"/>
        <end position="68"/>
    </location>
</feature>
<dbReference type="InterPro" id="IPR005829">
    <property type="entry name" value="Sugar_transporter_CS"/>
</dbReference>
<evidence type="ECO:0000256" key="5">
    <source>
        <dbReference type="ARBA" id="ARBA00022989"/>
    </source>
</evidence>
<feature type="transmembrane region" description="Helical" evidence="7">
    <location>
        <begin position="217"/>
        <end position="238"/>
    </location>
</feature>
<evidence type="ECO:0000256" key="7">
    <source>
        <dbReference type="SAM" id="Phobius"/>
    </source>
</evidence>
<dbReference type="Pfam" id="PF12311">
    <property type="entry name" value="DUF3632"/>
    <property type="match status" value="1"/>
</dbReference>
<dbReference type="PANTHER" id="PTHR48022">
    <property type="entry name" value="PLASTIDIC GLUCOSE TRANSPORTER 4"/>
    <property type="match status" value="1"/>
</dbReference>
<evidence type="ECO:0000256" key="6">
    <source>
        <dbReference type="ARBA" id="ARBA00023136"/>
    </source>
</evidence>
<feature type="transmembrane region" description="Helical" evidence="7">
    <location>
        <begin position="157"/>
        <end position="174"/>
    </location>
</feature>
<dbReference type="InterPro" id="IPR036259">
    <property type="entry name" value="MFS_trans_sf"/>
</dbReference>
<feature type="transmembrane region" description="Helical" evidence="7">
    <location>
        <begin position="375"/>
        <end position="397"/>
    </location>
</feature>
<dbReference type="InterPro" id="IPR005828">
    <property type="entry name" value="MFS_sugar_transport-like"/>
</dbReference>
<dbReference type="InterPro" id="IPR022085">
    <property type="entry name" value="OpdG"/>
</dbReference>
<comment type="caution">
    <text evidence="9">The sequence shown here is derived from an EMBL/GenBank/DDBJ whole genome shotgun (WGS) entry which is preliminary data.</text>
</comment>
<dbReference type="InterPro" id="IPR003663">
    <property type="entry name" value="Sugar/inositol_transpt"/>
</dbReference>
<keyword evidence="3" id="KW-0813">Transport</keyword>
<dbReference type="NCBIfam" id="TIGR00879">
    <property type="entry name" value="SP"/>
    <property type="match status" value="1"/>
</dbReference>